<dbReference type="Proteomes" id="UP000823749">
    <property type="component" value="Chromosome 6"/>
</dbReference>
<dbReference type="AlphaFoldDB" id="A0AAV6JXW2"/>
<feature type="region of interest" description="Disordered" evidence="1">
    <location>
        <begin position="224"/>
        <end position="272"/>
    </location>
</feature>
<evidence type="ECO:0000256" key="1">
    <source>
        <dbReference type="SAM" id="MobiDB-lite"/>
    </source>
</evidence>
<evidence type="ECO:0000313" key="2">
    <source>
        <dbReference type="EMBL" id="KAG5544992.1"/>
    </source>
</evidence>
<dbReference type="EMBL" id="JACTNZ010000006">
    <property type="protein sequence ID" value="KAG5544992.1"/>
    <property type="molecule type" value="Genomic_DNA"/>
</dbReference>
<name>A0AAV6JXW2_9ERIC</name>
<organism evidence="2 3">
    <name type="scientific">Rhododendron griersonianum</name>
    <dbReference type="NCBI Taxonomy" id="479676"/>
    <lineage>
        <taxon>Eukaryota</taxon>
        <taxon>Viridiplantae</taxon>
        <taxon>Streptophyta</taxon>
        <taxon>Embryophyta</taxon>
        <taxon>Tracheophyta</taxon>
        <taxon>Spermatophyta</taxon>
        <taxon>Magnoliopsida</taxon>
        <taxon>eudicotyledons</taxon>
        <taxon>Gunneridae</taxon>
        <taxon>Pentapetalae</taxon>
        <taxon>asterids</taxon>
        <taxon>Ericales</taxon>
        <taxon>Ericaceae</taxon>
        <taxon>Ericoideae</taxon>
        <taxon>Rhodoreae</taxon>
        <taxon>Rhododendron</taxon>
    </lineage>
</organism>
<feature type="region of interest" description="Disordered" evidence="1">
    <location>
        <begin position="35"/>
        <end position="100"/>
    </location>
</feature>
<evidence type="ECO:0000313" key="3">
    <source>
        <dbReference type="Proteomes" id="UP000823749"/>
    </source>
</evidence>
<feature type="compositionally biased region" description="Acidic residues" evidence="1">
    <location>
        <begin position="64"/>
        <end position="90"/>
    </location>
</feature>
<keyword evidence="3" id="KW-1185">Reference proteome</keyword>
<accession>A0AAV6JXW2</accession>
<comment type="caution">
    <text evidence="2">The sequence shown here is derived from an EMBL/GenBank/DDBJ whole genome shotgun (WGS) entry which is preliminary data.</text>
</comment>
<protein>
    <submittedName>
        <fullName evidence="2">Uncharacterized protein</fullName>
    </submittedName>
</protein>
<feature type="compositionally biased region" description="Polar residues" evidence="1">
    <location>
        <begin position="252"/>
        <end position="266"/>
    </location>
</feature>
<sequence>MSNPDTFDPNDESWLEMPLVVSPLQIIDPSEIVEIEDDSPFNASAQRRESEDTLAEEEEKKKEEEEEEEEEELAEEEEEEETEEQAEEGGENIVEGEAVDTSKVNRALLQRCRNRPSLEEAILFFPDKEMDAPSILKYTPTYQGFIRQKGKKPADTDKPIQQAKTAKLKQQEEKSEEVFEDSFGEILEFLRSSIRYPLRGKIREAIDEKGEEIEMAPRNILADLEKRKNEKEEAEKAKTTSKIGPSAGGPSVRSTRSKGLSIQVPDSPTGKRLKKSLEKDIDLLPGITSTILKRVGKPNGLSVSIARNDMRLKVKNMALVI</sequence>
<reference evidence="2 3" key="1">
    <citation type="submission" date="2020-08" db="EMBL/GenBank/DDBJ databases">
        <title>Plant Genome Project.</title>
        <authorList>
            <person name="Zhang R.-G."/>
        </authorList>
    </citation>
    <scope>NUCLEOTIDE SEQUENCE [LARGE SCALE GENOMIC DNA]</scope>
    <source>
        <strain evidence="2">WSP0</strain>
        <tissue evidence="2">Leaf</tissue>
    </source>
</reference>
<feature type="compositionally biased region" description="Basic and acidic residues" evidence="1">
    <location>
        <begin position="224"/>
        <end position="238"/>
    </location>
</feature>
<gene>
    <name evidence="2" type="ORF">RHGRI_017449</name>
</gene>
<proteinExistence type="predicted"/>